<proteinExistence type="predicted"/>
<feature type="signal peptide" evidence="2">
    <location>
        <begin position="1"/>
        <end position="23"/>
    </location>
</feature>
<organism evidence="3 4">
    <name type="scientific">Ditylenchus destructor</name>
    <dbReference type="NCBI Taxonomy" id="166010"/>
    <lineage>
        <taxon>Eukaryota</taxon>
        <taxon>Metazoa</taxon>
        <taxon>Ecdysozoa</taxon>
        <taxon>Nematoda</taxon>
        <taxon>Chromadorea</taxon>
        <taxon>Rhabditida</taxon>
        <taxon>Tylenchina</taxon>
        <taxon>Tylenchomorpha</taxon>
        <taxon>Sphaerularioidea</taxon>
        <taxon>Anguinidae</taxon>
        <taxon>Anguininae</taxon>
        <taxon>Ditylenchus</taxon>
    </lineage>
</organism>
<dbReference type="EMBL" id="JAKKPZ010000667">
    <property type="protein sequence ID" value="KAI1693165.1"/>
    <property type="molecule type" value="Genomic_DNA"/>
</dbReference>
<gene>
    <name evidence="3" type="ORF">DdX_20820</name>
</gene>
<comment type="caution">
    <text evidence="3">The sequence shown here is derived from an EMBL/GenBank/DDBJ whole genome shotgun (WGS) entry which is preliminary data.</text>
</comment>
<feature type="chain" id="PRO_5042012696" evidence="2">
    <location>
        <begin position="24"/>
        <end position="90"/>
    </location>
</feature>
<keyword evidence="4" id="KW-1185">Reference proteome</keyword>
<accession>A0AAD4QW80</accession>
<dbReference type="AlphaFoldDB" id="A0AAD4QW80"/>
<protein>
    <submittedName>
        <fullName evidence="3">Uncharacterized protein</fullName>
    </submittedName>
</protein>
<feature type="compositionally biased region" description="Basic and acidic residues" evidence="1">
    <location>
        <begin position="28"/>
        <end position="47"/>
    </location>
</feature>
<evidence type="ECO:0000256" key="1">
    <source>
        <dbReference type="SAM" id="MobiDB-lite"/>
    </source>
</evidence>
<evidence type="ECO:0000256" key="2">
    <source>
        <dbReference type="SAM" id="SignalP"/>
    </source>
</evidence>
<evidence type="ECO:0000313" key="3">
    <source>
        <dbReference type="EMBL" id="KAI1693165.1"/>
    </source>
</evidence>
<feature type="region of interest" description="Disordered" evidence="1">
    <location>
        <begin position="27"/>
        <end position="57"/>
    </location>
</feature>
<sequence>MITAEFLRITIFFLFVFLHVVDTQTEPTAEKVNNEKKDCNDRSKQLERNGSSPENNDDCALYLAIRDCVTDLVKEGLYDDRQKGPQLGEL</sequence>
<name>A0AAD4QW80_9BILA</name>
<dbReference type="Proteomes" id="UP001201812">
    <property type="component" value="Unassembled WGS sequence"/>
</dbReference>
<evidence type="ECO:0000313" key="4">
    <source>
        <dbReference type="Proteomes" id="UP001201812"/>
    </source>
</evidence>
<keyword evidence="2" id="KW-0732">Signal</keyword>
<reference evidence="3" key="1">
    <citation type="submission" date="2022-01" db="EMBL/GenBank/DDBJ databases">
        <title>Genome Sequence Resource for Two Populations of Ditylenchus destructor, the Migratory Endoparasitic Phytonematode.</title>
        <authorList>
            <person name="Zhang H."/>
            <person name="Lin R."/>
            <person name="Xie B."/>
        </authorList>
    </citation>
    <scope>NUCLEOTIDE SEQUENCE</scope>
    <source>
        <strain evidence="3">BazhouSP</strain>
    </source>
</reference>